<name>Q5R0C7_IDILO</name>
<evidence type="ECO:0000313" key="2">
    <source>
        <dbReference type="EMBL" id="AAV81524.1"/>
    </source>
</evidence>
<dbReference type="Proteomes" id="UP000001171">
    <property type="component" value="Chromosome"/>
</dbReference>
<feature type="signal peptide" evidence="1">
    <location>
        <begin position="1"/>
        <end position="20"/>
    </location>
</feature>
<dbReference type="RefSeq" id="WP_011233935.1">
    <property type="nucleotide sequence ID" value="NC_006512.1"/>
</dbReference>
<dbReference type="KEGG" id="ilo:IL0683"/>
<gene>
    <name evidence="2" type="ordered locus">IL0683</name>
</gene>
<dbReference type="AlphaFoldDB" id="Q5R0C7"/>
<proteinExistence type="predicted"/>
<dbReference type="EMBL" id="AE017340">
    <property type="protein sequence ID" value="AAV81524.1"/>
    <property type="molecule type" value="Genomic_DNA"/>
</dbReference>
<dbReference type="HOGENOM" id="CLU_1765564_0_0_6"/>
<evidence type="ECO:0000256" key="1">
    <source>
        <dbReference type="SAM" id="SignalP"/>
    </source>
</evidence>
<feature type="chain" id="PRO_5004261482" evidence="1">
    <location>
        <begin position="21"/>
        <end position="147"/>
    </location>
</feature>
<organism evidence="2 3">
    <name type="scientific">Idiomarina loihiensis (strain ATCC BAA-735 / DSM 15497 / L2-TR)</name>
    <dbReference type="NCBI Taxonomy" id="283942"/>
    <lineage>
        <taxon>Bacteria</taxon>
        <taxon>Pseudomonadati</taxon>
        <taxon>Pseudomonadota</taxon>
        <taxon>Gammaproteobacteria</taxon>
        <taxon>Alteromonadales</taxon>
        <taxon>Idiomarinaceae</taxon>
        <taxon>Idiomarina</taxon>
    </lineage>
</organism>
<reference evidence="2 3" key="1">
    <citation type="journal article" date="2004" name="Proc. Natl. Acad. Sci. U.S.A.">
        <title>Genome sequence of the deep-sea gamma-proteobacterium Idiomarina loihiensis reveals amino acid fermentation as a source of carbon and energy.</title>
        <authorList>
            <person name="Hou S."/>
            <person name="Saw J.H."/>
            <person name="Lee K.S."/>
            <person name="Freitas T.A."/>
            <person name="Belisle C."/>
            <person name="Kawarabayasi Y."/>
            <person name="Donachie S.P."/>
            <person name="Pikina A."/>
            <person name="Galperin M.Y."/>
            <person name="Koonin E.V."/>
            <person name="Makarova K.S."/>
            <person name="Omelchenko M.V."/>
            <person name="Sorokin A."/>
            <person name="Wolf Y.I."/>
            <person name="Li Q.X."/>
            <person name="Keum Y.S."/>
            <person name="Campbell S."/>
            <person name="Denery J."/>
            <person name="Aizawa S."/>
            <person name="Shibata S."/>
            <person name="Malahoff A."/>
            <person name="Alam M."/>
        </authorList>
    </citation>
    <scope>NUCLEOTIDE SEQUENCE [LARGE SCALE GENOMIC DNA]</scope>
    <source>
        <strain evidence="3">ATCC BAA-735 / DSM 15497 / L2-TR</strain>
    </source>
</reference>
<keyword evidence="3" id="KW-1185">Reference proteome</keyword>
<sequence>MRFILPSLIILMSVSAIAYADEVPLEYQGKMLHNGCKEDINVCRGYMLRLAFSYSTRAEAYDEGFIAGAMWHMINSEKEPSLFNEVSSEAYRKKRDFVLDEALSCMSDNALLLSDKFIAWGNKNPDSLGEYHAFVIKKFLEESYSCQ</sequence>
<dbReference type="GeneID" id="41335838"/>
<keyword evidence="1" id="KW-0732">Signal</keyword>
<protein>
    <submittedName>
        <fullName evidence="2">Predicted secreted protein</fullName>
    </submittedName>
</protein>
<accession>Q5R0C7</accession>
<evidence type="ECO:0000313" key="3">
    <source>
        <dbReference type="Proteomes" id="UP000001171"/>
    </source>
</evidence>